<dbReference type="VEuPathDB" id="GiardiaDB:GL50803_0014480"/>
<name>V6TZM4_GIAIN</name>
<proteinExistence type="predicted"/>
<feature type="region of interest" description="Disordered" evidence="1">
    <location>
        <begin position="293"/>
        <end position="316"/>
    </location>
</feature>
<evidence type="ECO:0000313" key="2">
    <source>
        <dbReference type="EMBL" id="ESU43817.1"/>
    </source>
</evidence>
<dbReference type="Pfam" id="PF12796">
    <property type="entry name" value="Ank_2"/>
    <property type="match status" value="2"/>
</dbReference>
<dbReference type="Proteomes" id="UP000018040">
    <property type="component" value="Unassembled WGS sequence"/>
</dbReference>
<dbReference type="SUPFAM" id="SSF48403">
    <property type="entry name" value="Ankyrin repeat"/>
    <property type="match status" value="2"/>
</dbReference>
<dbReference type="AlphaFoldDB" id="V6TZM4"/>
<dbReference type="InterPro" id="IPR002110">
    <property type="entry name" value="Ankyrin_rpt"/>
</dbReference>
<dbReference type="EMBL" id="AHHH01000037">
    <property type="protein sequence ID" value="ESU43817.1"/>
    <property type="molecule type" value="Genomic_DNA"/>
</dbReference>
<dbReference type="Gene3D" id="1.25.40.20">
    <property type="entry name" value="Ankyrin repeat-containing domain"/>
    <property type="match status" value="3"/>
</dbReference>
<feature type="compositionally biased region" description="Polar residues" evidence="1">
    <location>
        <begin position="293"/>
        <end position="310"/>
    </location>
</feature>
<reference evidence="2 3" key="2">
    <citation type="journal article" date="2013" name="Genome Biol. Evol.">
        <title>Genome sequencing of Giardia lamblia genotypes A2 and B isolates (DH and GS) and comparative analysis with the genomes of genotypes A1 and E (WB and Pig).</title>
        <authorList>
            <person name="Adam R.D."/>
            <person name="Dahlstrom E.W."/>
            <person name="Martens C.A."/>
            <person name="Bruno D.P."/>
            <person name="Barbian K.D."/>
            <person name="Ricklefs S.M."/>
            <person name="Hernandez M.M."/>
            <person name="Narla N.P."/>
            <person name="Patel R.B."/>
            <person name="Porcella S.F."/>
            <person name="Nash T.E."/>
        </authorList>
    </citation>
    <scope>NUCLEOTIDE SEQUENCE [LARGE SCALE GENOMIC DNA]</scope>
    <source>
        <strain evidence="2 3">GS</strain>
    </source>
</reference>
<accession>V6TZM4</accession>
<dbReference type="InterPro" id="IPR036770">
    <property type="entry name" value="Ankyrin_rpt-contain_sf"/>
</dbReference>
<dbReference type="VEuPathDB" id="GiardiaDB:GL50581_678"/>
<comment type="caution">
    <text evidence="2">The sequence shown here is derived from an EMBL/GenBank/DDBJ whole genome shotgun (WGS) entry which is preliminary data.</text>
</comment>
<dbReference type="VEuPathDB" id="GiardiaDB:DHA2_14480"/>
<dbReference type="SMART" id="SM00248">
    <property type="entry name" value="ANK"/>
    <property type="match status" value="8"/>
</dbReference>
<dbReference type="PANTHER" id="PTHR24120">
    <property type="entry name" value="GH07239P"/>
    <property type="match status" value="1"/>
</dbReference>
<protein>
    <submittedName>
        <fullName evidence="2">Ankyrin repeat protein</fullName>
    </submittedName>
</protein>
<dbReference type="PANTHER" id="PTHR24120:SF4">
    <property type="entry name" value="GH07239P"/>
    <property type="match status" value="1"/>
</dbReference>
<organism evidence="2 3">
    <name type="scientific">Giardia intestinalis</name>
    <name type="common">Giardia lamblia</name>
    <dbReference type="NCBI Taxonomy" id="5741"/>
    <lineage>
        <taxon>Eukaryota</taxon>
        <taxon>Metamonada</taxon>
        <taxon>Diplomonadida</taxon>
        <taxon>Hexamitidae</taxon>
        <taxon>Giardiinae</taxon>
        <taxon>Giardia</taxon>
    </lineage>
</organism>
<sequence>VITCRQNSQMKEYASDRISCIYATSSAATQSRQIFRRVILRELPPQMASLFIQKVRSITPIKVPQVISYDVIHLDTAESSQRSIKLGYRYDSSRSLADILRVAATHQKAPPDLFLRRICRGIVEALVVMEAINGGRYIHGHLSLENVVAAVTGDAVFLVDYAFGDVHSLARQLRFRKEHTAGYDMYPEAPVSIWHDANQLGSILAYAMTYVPNGAYSRELEQAVHYLRRITSLQSFRDLQRSIQNIFQYEYIRVNRINPVVGTPERTRRPLSGSSMIGKTPLSVDRIPNLSYTPSQHMHNRATYNSQPPTTFRPRPRSHIIVSRGEKIESVYRQAENLRDDSNFSEMLDVSNISLNDTLPAHSPAEVIKQGTEEIKNKDDQVQSSQHDESVGLLKELEEAVPFPQVLYQKLASNVSLSTRAFELALIRNMTEVVEAVVTSGVLLLGADKKTGLILSVIYNLPSGVEKYTPNQCCCIDASSNTALTHAIRLNRQSFVRILARFESHIRGPQNLLPIDLARSLNNKDIVNILILAEDFQRNQSILLNSQASAVETFNHYAVPSVASTLLLSTTQPDQKDATECVPIKQRKRPVSCHPELLYRNTGSPLIAAVKSNNPTRDILQLIPEHAGKREKNGTTALYLALEMGMLKIAMLLAPYELMIRGKDGVFPLEYVMRKGMKQLALDLIDSAKDAIGELHWTKLKDCVSREDLIRIERICSMPISARSTRDKGLTQVLRNSRQLSPSLMSQQVLRQSAHSSSLFGYHSSLGNSSNLFVSGPFATNDPDAVRQLSQLNMSHNTMLRDSDLSLISSIKKKNIAEVRKHLHHVRHKDSKGWTALMYAAFLSFNSAIPLLSEEYGMTVTETGVTALMIAAEVGNLGGVKNLAAHEGKILSKEGKTGLIVATESGHYKCAELLAFEANVWCPGCDSALIYSIKANKLPFAWLCIPLGCGARDAVGATALMHAIATGDVALSKALVPHESGMKDDRGMTALMYCVQYNAYETALLLVDKELGMRNCSGQTALSIASELGNSRFVSMLQKRHIRPGHTVGE</sequence>
<gene>
    <name evidence="2" type="ORF">GSB_14480</name>
</gene>
<evidence type="ECO:0000256" key="1">
    <source>
        <dbReference type="SAM" id="MobiDB-lite"/>
    </source>
</evidence>
<reference evidence="3" key="1">
    <citation type="submission" date="2012-02" db="EMBL/GenBank/DDBJ databases">
        <title>Genome sequencing of Giardia lamblia Genotypes A2 and B isolates (DH and GS) and comparative analysis with the genomes of Genotypes A1 and E (WB and Pig).</title>
        <authorList>
            <person name="Adam R."/>
            <person name="Dahlstrom E."/>
            <person name="Martens C."/>
            <person name="Bruno D."/>
            <person name="Barbian K."/>
            <person name="Porcella S.F."/>
            <person name="Nash T."/>
        </authorList>
    </citation>
    <scope>NUCLEOTIDE SEQUENCE</scope>
    <source>
        <strain evidence="3">GS</strain>
    </source>
</reference>
<dbReference type="VEuPathDB" id="GiardiaDB:QR46_1193"/>
<dbReference type="OrthoDB" id="10251497at2759"/>
<feature type="non-terminal residue" evidence="2">
    <location>
        <position position="1"/>
    </location>
</feature>
<evidence type="ECO:0000313" key="3">
    <source>
        <dbReference type="Proteomes" id="UP000018040"/>
    </source>
</evidence>